<accession>A0A165N0P7</accession>
<feature type="region of interest" description="Disordered" evidence="13">
    <location>
        <begin position="93"/>
        <end position="163"/>
    </location>
</feature>
<dbReference type="STRING" id="1314783.A0A165N0P7"/>
<dbReference type="PANTHER" id="PTHR12388:SF0">
    <property type="entry name" value="MITOCHONDRIAL IMPORT INNER MEMBRANE TRANSLOCASE SUBUNIT TIM16"/>
    <property type="match status" value="1"/>
</dbReference>
<feature type="compositionally biased region" description="Pro residues" evidence="13">
    <location>
        <begin position="143"/>
        <end position="157"/>
    </location>
</feature>
<feature type="compositionally biased region" description="Basic and acidic residues" evidence="13">
    <location>
        <begin position="128"/>
        <end position="139"/>
    </location>
</feature>
<name>A0A165N0P7_9APHY</name>
<evidence type="ECO:0000313" key="14">
    <source>
        <dbReference type="EMBL" id="KZT66362.1"/>
    </source>
</evidence>
<comment type="similarity">
    <text evidence="2">Belongs to the TIM16/PAM16 family.</text>
</comment>
<keyword evidence="6" id="KW-0999">Mitochondrion inner membrane</keyword>
<evidence type="ECO:0000256" key="8">
    <source>
        <dbReference type="ARBA" id="ARBA00023010"/>
    </source>
</evidence>
<evidence type="ECO:0000256" key="5">
    <source>
        <dbReference type="ARBA" id="ARBA00022448"/>
    </source>
</evidence>
<dbReference type="OrthoDB" id="10262892at2759"/>
<gene>
    <name evidence="14" type="ORF">DAEQUDRAFT_695676</name>
</gene>
<dbReference type="Gene3D" id="1.10.287.110">
    <property type="entry name" value="DnaJ domain"/>
    <property type="match status" value="1"/>
</dbReference>
<evidence type="ECO:0000256" key="12">
    <source>
        <dbReference type="ARBA" id="ARBA00031407"/>
    </source>
</evidence>
<protein>
    <recommendedName>
        <fullName evidence="4">Mitochondrial import inner membrane translocase subunit TIM16</fullName>
    </recommendedName>
    <alternativeName>
        <fullName evidence="3">Mitochondrial import inner membrane translocase subunit tim16</fullName>
    </alternativeName>
    <alternativeName>
        <fullName evidence="11 12">Presequence translocated-associated motor subunit PAM16</fullName>
    </alternativeName>
</protein>
<evidence type="ECO:0000256" key="3">
    <source>
        <dbReference type="ARBA" id="ARBA00013571"/>
    </source>
</evidence>
<evidence type="ECO:0000256" key="4">
    <source>
        <dbReference type="ARBA" id="ARBA00020721"/>
    </source>
</evidence>
<dbReference type="EMBL" id="KV429090">
    <property type="protein sequence ID" value="KZT66362.1"/>
    <property type="molecule type" value="Genomic_DNA"/>
</dbReference>
<evidence type="ECO:0000256" key="9">
    <source>
        <dbReference type="ARBA" id="ARBA00023128"/>
    </source>
</evidence>
<dbReference type="AlphaFoldDB" id="A0A165N0P7"/>
<evidence type="ECO:0000256" key="13">
    <source>
        <dbReference type="SAM" id="MobiDB-lite"/>
    </source>
</evidence>
<evidence type="ECO:0000256" key="1">
    <source>
        <dbReference type="ARBA" id="ARBA00004637"/>
    </source>
</evidence>
<sequence>MSSPKVIVQIAIAGAQIFGKALAAASRQAIKNAKYRPQAAIGGDAAGVGNATSGSMTDKLTREHQMTLDEAHMILNVNKGEPIGKVLERYEHLFKANSPPPPPPKPQPGQRAPPPLAWSHYIQSKVVRARERIEAETKSAEAPPTPEPPSSSPPPPGSEGKSS</sequence>
<dbReference type="Proteomes" id="UP000076727">
    <property type="component" value="Unassembled WGS sequence"/>
</dbReference>
<keyword evidence="15" id="KW-1185">Reference proteome</keyword>
<evidence type="ECO:0000256" key="7">
    <source>
        <dbReference type="ARBA" id="ARBA00022927"/>
    </source>
</evidence>
<feature type="compositionally biased region" description="Pro residues" evidence="13">
    <location>
        <begin position="98"/>
        <end position="116"/>
    </location>
</feature>
<dbReference type="GO" id="GO:0005744">
    <property type="term" value="C:TIM23 mitochondrial import inner membrane translocase complex"/>
    <property type="evidence" value="ECO:0007669"/>
    <property type="project" value="InterPro"/>
</dbReference>
<dbReference type="InterPro" id="IPR005341">
    <property type="entry name" value="Tim16"/>
</dbReference>
<dbReference type="PANTHER" id="PTHR12388">
    <property type="entry name" value="MITOCHONDRIA ASSOCIATED GRANULOCYTE MACROPHAGE CSF SIGNALING MOLECULE"/>
    <property type="match status" value="1"/>
</dbReference>
<proteinExistence type="inferred from homology"/>
<comment type="subcellular location">
    <subcellularLocation>
        <location evidence="1">Mitochondrion inner membrane</location>
        <topology evidence="1">Peripheral membrane protein</topology>
    </subcellularLocation>
</comment>
<evidence type="ECO:0000256" key="10">
    <source>
        <dbReference type="ARBA" id="ARBA00023136"/>
    </source>
</evidence>
<keyword evidence="7" id="KW-0653">Protein transport</keyword>
<evidence type="ECO:0000256" key="6">
    <source>
        <dbReference type="ARBA" id="ARBA00022792"/>
    </source>
</evidence>
<dbReference type="InterPro" id="IPR036869">
    <property type="entry name" value="J_dom_sf"/>
</dbReference>
<evidence type="ECO:0000256" key="11">
    <source>
        <dbReference type="ARBA" id="ARBA00030422"/>
    </source>
</evidence>
<keyword evidence="10" id="KW-0472">Membrane</keyword>
<keyword evidence="8" id="KW-0811">Translocation</keyword>
<keyword evidence="5" id="KW-0813">Transport</keyword>
<evidence type="ECO:0000313" key="15">
    <source>
        <dbReference type="Proteomes" id="UP000076727"/>
    </source>
</evidence>
<keyword evidence="9" id="KW-0496">Mitochondrion</keyword>
<evidence type="ECO:0000256" key="2">
    <source>
        <dbReference type="ARBA" id="ARBA00008817"/>
    </source>
</evidence>
<reference evidence="14 15" key="1">
    <citation type="journal article" date="2016" name="Mol. Biol. Evol.">
        <title>Comparative Genomics of Early-Diverging Mushroom-Forming Fungi Provides Insights into the Origins of Lignocellulose Decay Capabilities.</title>
        <authorList>
            <person name="Nagy L.G."/>
            <person name="Riley R."/>
            <person name="Tritt A."/>
            <person name="Adam C."/>
            <person name="Daum C."/>
            <person name="Floudas D."/>
            <person name="Sun H."/>
            <person name="Yadav J.S."/>
            <person name="Pangilinan J."/>
            <person name="Larsson K.H."/>
            <person name="Matsuura K."/>
            <person name="Barry K."/>
            <person name="Labutti K."/>
            <person name="Kuo R."/>
            <person name="Ohm R.A."/>
            <person name="Bhattacharya S.S."/>
            <person name="Shirouzu T."/>
            <person name="Yoshinaga Y."/>
            <person name="Martin F.M."/>
            <person name="Grigoriev I.V."/>
            <person name="Hibbett D.S."/>
        </authorList>
    </citation>
    <scope>NUCLEOTIDE SEQUENCE [LARGE SCALE GENOMIC DNA]</scope>
    <source>
        <strain evidence="14 15">L-15889</strain>
    </source>
</reference>
<dbReference type="Pfam" id="PF03656">
    <property type="entry name" value="Pam16"/>
    <property type="match status" value="1"/>
</dbReference>
<organism evidence="14 15">
    <name type="scientific">Daedalea quercina L-15889</name>
    <dbReference type="NCBI Taxonomy" id="1314783"/>
    <lineage>
        <taxon>Eukaryota</taxon>
        <taxon>Fungi</taxon>
        <taxon>Dikarya</taxon>
        <taxon>Basidiomycota</taxon>
        <taxon>Agaricomycotina</taxon>
        <taxon>Agaricomycetes</taxon>
        <taxon>Polyporales</taxon>
        <taxon>Fomitopsis</taxon>
    </lineage>
</organism>
<dbReference type="GO" id="GO:0030150">
    <property type="term" value="P:protein import into mitochondrial matrix"/>
    <property type="evidence" value="ECO:0007669"/>
    <property type="project" value="InterPro"/>
</dbReference>